<gene>
    <name evidence="2" type="ORF">CcCBS67573_g10686</name>
</gene>
<feature type="non-terminal residue" evidence="2">
    <location>
        <position position="1"/>
    </location>
</feature>
<sequence>QINSQLLAKATTYEQFRGDDASNFHAVGHVVIGGKLHHTYVDKVYWKWQNLCPSYKTAYEGNLADGEDPNSPLLGNSNPVRADLPLESWAGLTAADVFDTNNDLLCYTYSPSAGDVEYEAMRCPDGSVANTNPWTSLQATASQTVPKSKKKRARASRTNGVTSSKVVSTSINGTRHVQVMCNNDTRDYIVPTGCSIYKLFCSHISLVPAGYVHDASVGYAASDKCAMMLRPRCDSVPVYVRPAHLKAPDAKSVYQYPTFLTDEQVSERQLDLCGTRKSDAKMMEMVDELNAALRVPK</sequence>
<dbReference type="SUPFAM" id="SSF48056">
    <property type="entry name" value="Di-copper centre-containing domain"/>
    <property type="match status" value="1"/>
</dbReference>
<feature type="compositionally biased region" description="Polar residues" evidence="1">
    <location>
        <begin position="158"/>
        <end position="167"/>
    </location>
</feature>
<dbReference type="EMBL" id="QEAP01001970">
    <property type="protein sequence ID" value="TPX39040.1"/>
    <property type="molecule type" value="Genomic_DNA"/>
</dbReference>
<keyword evidence="3" id="KW-1185">Reference proteome</keyword>
<evidence type="ECO:0000313" key="2">
    <source>
        <dbReference type="EMBL" id="TPX39040.1"/>
    </source>
</evidence>
<proteinExistence type="predicted"/>
<feature type="region of interest" description="Disordered" evidence="1">
    <location>
        <begin position="140"/>
        <end position="167"/>
    </location>
</feature>
<protein>
    <submittedName>
        <fullName evidence="2">Uncharacterized protein</fullName>
    </submittedName>
</protein>
<comment type="caution">
    <text evidence="2">The sequence shown here is derived from an EMBL/GenBank/DDBJ whole genome shotgun (WGS) entry which is preliminary data.</text>
</comment>
<dbReference type="Proteomes" id="UP000320333">
    <property type="component" value="Unassembled WGS sequence"/>
</dbReference>
<reference evidence="2 3" key="1">
    <citation type="journal article" date="2019" name="Sci. Rep.">
        <title>Comparative genomics of chytrid fungi reveal insights into the obligate biotrophic and pathogenic lifestyle of Synchytrium endobioticum.</title>
        <authorList>
            <person name="van de Vossenberg B.T.L.H."/>
            <person name="Warris S."/>
            <person name="Nguyen H.D.T."/>
            <person name="van Gent-Pelzer M.P.E."/>
            <person name="Joly D.L."/>
            <person name="van de Geest H.C."/>
            <person name="Bonants P.J.M."/>
            <person name="Smith D.S."/>
            <person name="Levesque C.A."/>
            <person name="van der Lee T.A.J."/>
        </authorList>
    </citation>
    <scope>NUCLEOTIDE SEQUENCE [LARGE SCALE GENOMIC DNA]</scope>
    <source>
        <strain evidence="2 3">CBS 675.73</strain>
    </source>
</reference>
<name>A0A507CBY1_9FUNG</name>
<organism evidence="2 3">
    <name type="scientific">Chytriomyces confervae</name>
    <dbReference type="NCBI Taxonomy" id="246404"/>
    <lineage>
        <taxon>Eukaryota</taxon>
        <taxon>Fungi</taxon>
        <taxon>Fungi incertae sedis</taxon>
        <taxon>Chytridiomycota</taxon>
        <taxon>Chytridiomycota incertae sedis</taxon>
        <taxon>Chytridiomycetes</taxon>
        <taxon>Chytridiales</taxon>
        <taxon>Chytriomycetaceae</taxon>
        <taxon>Chytriomyces</taxon>
    </lineage>
</organism>
<dbReference type="AlphaFoldDB" id="A0A507CBY1"/>
<accession>A0A507CBY1</accession>
<dbReference type="Gene3D" id="1.10.1280.10">
    <property type="entry name" value="Di-copper center containing domain from catechol oxidase"/>
    <property type="match status" value="1"/>
</dbReference>
<evidence type="ECO:0000256" key="1">
    <source>
        <dbReference type="SAM" id="MobiDB-lite"/>
    </source>
</evidence>
<evidence type="ECO:0000313" key="3">
    <source>
        <dbReference type="Proteomes" id="UP000320333"/>
    </source>
</evidence>
<dbReference type="OrthoDB" id="2122216at2759"/>
<dbReference type="InterPro" id="IPR008922">
    <property type="entry name" value="Di-copper_centre_dom_sf"/>
</dbReference>